<dbReference type="PANTHER" id="PTHR34184:SF4">
    <property type="entry name" value="UPF0718 PROTEIN YCGR"/>
    <property type="match status" value="1"/>
</dbReference>
<feature type="transmembrane region" description="Helical" evidence="7">
    <location>
        <begin position="126"/>
        <end position="149"/>
    </location>
</feature>
<dbReference type="OrthoDB" id="9810876at2"/>
<proteinExistence type="inferred from homology"/>
<evidence type="ECO:0000256" key="3">
    <source>
        <dbReference type="ARBA" id="ARBA00022475"/>
    </source>
</evidence>
<keyword evidence="4 7" id="KW-0812">Transmembrane</keyword>
<dbReference type="PANTHER" id="PTHR34184">
    <property type="entry name" value="UPF0718 PROTEIN YCGR"/>
    <property type="match status" value="1"/>
</dbReference>
<feature type="transmembrane region" description="Helical" evidence="7">
    <location>
        <begin position="92"/>
        <end position="114"/>
    </location>
</feature>
<protein>
    <submittedName>
        <fullName evidence="8">Permease</fullName>
    </submittedName>
</protein>
<keyword evidence="3" id="KW-1003">Cell membrane</keyword>
<dbReference type="Pfam" id="PF03773">
    <property type="entry name" value="ArsP_1"/>
    <property type="match status" value="1"/>
</dbReference>
<evidence type="ECO:0000256" key="1">
    <source>
        <dbReference type="ARBA" id="ARBA00004651"/>
    </source>
</evidence>
<keyword evidence="6 7" id="KW-0472">Membrane</keyword>
<feature type="transmembrane region" description="Helical" evidence="7">
    <location>
        <begin position="155"/>
        <end position="176"/>
    </location>
</feature>
<comment type="similarity">
    <text evidence="2">Belongs to the UPF0718 family.</text>
</comment>
<evidence type="ECO:0000256" key="6">
    <source>
        <dbReference type="ARBA" id="ARBA00023136"/>
    </source>
</evidence>
<dbReference type="Proteomes" id="UP000319432">
    <property type="component" value="Chromosome"/>
</dbReference>
<feature type="transmembrane region" description="Helical" evidence="7">
    <location>
        <begin position="302"/>
        <end position="331"/>
    </location>
</feature>
<comment type="subcellular location">
    <subcellularLocation>
        <location evidence="1">Cell membrane</location>
        <topology evidence="1">Multi-pass membrane protein</topology>
    </subcellularLocation>
</comment>
<evidence type="ECO:0000256" key="2">
    <source>
        <dbReference type="ARBA" id="ARBA00006386"/>
    </source>
</evidence>
<dbReference type="EMBL" id="CP033464">
    <property type="protein sequence ID" value="QDX94264.1"/>
    <property type="molecule type" value="Genomic_DNA"/>
</dbReference>
<gene>
    <name evidence="8" type="ORF">EEL30_19445</name>
</gene>
<accession>A0A518VBA1</accession>
<evidence type="ECO:0000313" key="8">
    <source>
        <dbReference type="EMBL" id="QDX94264.1"/>
    </source>
</evidence>
<evidence type="ECO:0000256" key="5">
    <source>
        <dbReference type="ARBA" id="ARBA00022989"/>
    </source>
</evidence>
<evidence type="ECO:0000256" key="4">
    <source>
        <dbReference type="ARBA" id="ARBA00022692"/>
    </source>
</evidence>
<feature type="transmembrane region" description="Helical" evidence="7">
    <location>
        <begin position="50"/>
        <end position="72"/>
    </location>
</feature>
<name>A0A518VBA1_BRELA</name>
<dbReference type="GO" id="GO:0005886">
    <property type="term" value="C:plasma membrane"/>
    <property type="evidence" value="ECO:0007669"/>
    <property type="project" value="UniProtKB-SubCell"/>
</dbReference>
<keyword evidence="5 7" id="KW-1133">Transmembrane helix</keyword>
<evidence type="ECO:0000313" key="9">
    <source>
        <dbReference type="Proteomes" id="UP000319432"/>
    </source>
</evidence>
<dbReference type="InterPro" id="IPR005524">
    <property type="entry name" value="DUF318"/>
</dbReference>
<feature type="transmembrane region" description="Helical" evidence="7">
    <location>
        <begin position="219"/>
        <end position="237"/>
    </location>
</feature>
<organism evidence="8 9">
    <name type="scientific">Brevibacillus laterosporus</name>
    <name type="common">Bacillus laterosporus</name>
    <dbReference type="NCBI Taxonomy" id="1465"/>
    <lineage>
        <taxon>Bacteria</taxon>
        <taxon>Bacillati</taxon>
        <taxon>Bacillota</taxon>
        <taxon>Bacilli</taxon>
        <taxon>Bacillales</taxon>
        <taxon>Paenibacillaceae</taxon>
        <taxon>Brevibacillus</taxon>
    </lineage>
</organism>
<reference evidence="8 9" key="1">
    <citation type="submission" date="2018-11" db="EMBL/GenBank/DDBJ databases">
        <title>Phylogenetic determinants of toxin gene distribution in genomes of Brevibacillus laterosporus.</title>
        <authorList>
            <person name="Glare T.R."/>
            <person name="Durrant A."/>
            <person name="Berry C."/>
            <person name="Palma L."/>
            <person name="Ormskirk M."/>
            <person name="Cox M.O."/>
        </authorList>
    </citation>
    <scope>NUCLEOTIDE SEQUENCE [LARGE SCALE GENOMIC DNA]</scope>
    <source>
        <strain evidence="8 9">1821L</strain>
    </source>
</reference>
<sequence length="333" mass="36753">MLAKLRTISLEMGFALIMGALLYLFLSGGQLPSILSNLHYSTQLLDVKTLFLSILLEAIPFVLIGVFFSALLQTFVSDETVRKWTPRNPILAIPFATMLGFLFPVCECAIVPIVRRLIHKGMPVYVGMIFLLAGPIVNPVVMAATYTAFPNQPQMVLYRTLFAFIVAAAVGLILFFTQKTSPLKIGSEYEIKHEEQHLNMQGKKLSSTFTHAVDEFFDMGKFLIFGALISAIIQVYVSRDVLTSFSETPLHANLTMMGLGFIFSLCSEADAFIAASFSGTFSKGSLLAFMVFGPMIDLKNTLLLASVFRIGFVAKLISLVTLLVLLLTLFYPL</sequence>
<evidence type="ECO:0000256" key="7">
    <source>
        <dbReference type="SAM" id="Phobius"/>
    </source>
</evidence>
<dbReference type="AlphaFoldDB" id="A0A518VBA1"/>
<feature type="transmembrane region" description="Helical" evidence="7">
    <location>
        <begin position="12"/>
        <end position="29"/>
    </location>
</feature>
<dbReference type="InterPro" id="IPR052923">
    <property type="entry name" value="UPF0718"/>
</dbReference>
<keyword evidence="9" id="KW-1185">Reference proteome</keyword>